<accession>A0A1V6XRT9</accession>
<gene>
    <name evidence="1" type="ORF">PENNAL_c0057G08285</name>
</gene>
<keyword evidence="2" id="KW-1185">Reference proteome</keyword>
<evidence type="ECO:0000313" key="2">
    <source>
        <dbReference type="Proteomes" id="UP000191691"/>
    </source>
</evidence>
<sequence>MALYGKAYPVVAVETTEPRVGAALPGERIARQRRLVGGIGDALLEAITGGAEAARWGGG</sequence>
<organism evidence="1 2">
    <name type="scientific">Penicillium nalgiovense</name>
    <dbReference type="NCBI Taxonomy" id="60175"/>
    <lineage>
        <taxon>Eukaryota</taxon>
        <taxon>Fungi</taxon>
        <taxon>Dikarya</taxon>
        <taxon>Ascomycota</taxon>
        <taxon>Pezizomycotina</taxon>
        <taxon>Eurotiomycetes</taxon>
        <taxon>Eurotiomycetidae</taxon>
        <taxon>Eurotiales</taxon>
        <taxon>Aspergillaceae</taxon>
        <taxon>Penicillium</taxon>
    </lineage>
</organism>
<dbReference type="EMBL" id="MOOB01000057">
    <property type="protein sequence ID" value="OQE77869.1"/>
    <property type="molecule type" value="Genomic_DNA"/>
</dbReference>
<evidence type="ECO:0000313" key="1">
    <source>
        <dbReference type="EMBL" id="OQE77869.1"/>
    </source>
</evidence>
<dbReference type="AlphaFoldDB" id="A0A1V6XRT9"/>
<name>A0A1V6XRT9_PENNA</name>
<dbReference type="Proteomes" id="UP000191691">
    <property type="component" value="Unassembled WGS sequence"/>
</dbReference>
<proteinExistence type="predicted"/>
<protein>
    <submittedName>
        <fullName evidence="1">Uncharacterized protein</fullName>
    </submittedName>
</protein>
<reference evidence="2" key="1">
    <citation type="journal article" date="2017" name="Nat. Microbiol.">
        <title>Global analysis of biosynthetic gene clusters reveals vast potential of secondary metabolite production in Penicillium species.</title>
        <authorList>
            <person name="Nielsen J.C."/>
            <person name="Grijseels S."/>
            <person name="Prigent S."/>
            <person name="Ji B."/>
            <person name="Dainat J."/>
            <person name="Nielsen K.F."/>
            <person name="Frisvad J.C."/>
            <person name="Workman M."/>
            <person name="Nielsen J."/>
        </authorList>
    </citation>
    <scope>NUCLEOTIDE SEQUENCE [LARGE SCALE GENOMIC DNA]</scope>
    <source>
        <strain evidence="2">IBT 13039</strain>
    </source>
</reference>
<comment type="caution">
    <text evidence="1">The sequence shown here is derived from an EMBL/GenBank/DDBJ whole genome shotgun (WGS) entry which is preliminary data.</text>
</comment>